<organism evidence="1">
    <name type="scientific">marine sediment metagenome</name>
    <dbReference type="NCBI Taxonomy" id="412755"/>
    <lineage>
        <taxon>unclassified sequences</taxon>
        <taxon>metagenomes</taxon>
        <taxon>ecological metagenomes</taxon>
    </lineage>
</organism>
<dbReference type="EMBL" id="BARV01016559">
    <property type="protein sequence ID" value="GAI28404.1"/>
    <property type="molecule type" value="Genomic_DNA"/>
</dbReference>
<accession>X1PBW0</accession>
<proteinExistence type="predicted"/>
<dbReference type="AlphaFoldDB" id="X1PBW0"/>
<reference evidence="1" key="1">
    <citation type="journal article" date="2014" name="Front. Microbiol.">
        <title>High frequency of phylogenetically diverse reductive dehalogenase-homologous genes in deep subseafloor sedimentary metagenomes.</title>
        <authorList>
            <person name="Kawai M."/>
            <person name="Futagami T."/>
            <person name="Toyoda A."/>
            <person name="Takaki Y."/>
            <person name="Nishi S."/>
            <person name="Hori S."/>
            <person name="Arai W."/>
            <person name="Tsubouchi T."/>
            <person name="Morono Y."/>
            <person name="Uchiyama I."/>
            <person name="Ito T."/>
            <person name="Fujiyama A."/>
            <person name="Inagaki F."/>
            <person name="Takami H."/>
        </authorList>
    </citation>
    <scope>NUCLEOTIDE SEQUENCE</scope>
    <source>
        <strain evidence="1">Expedition CK06-06</strain>
    </source>
</reference>
<sequence>MKKWKLKWTKMRPLNKEEVKKISNNLPGVYRFSYEEEGDHNRYVFYVDQSQ</sequence>
<name>X1PBW0_9ZZZZ</name>
<evidence type="ECO:0000313" key="1">
    <source>
        <dbReference type="EMBL" id="GAI28404.1"/>
    </source>
</evidence>
<gene>
    <name evidence="1" type="ORF">S06H3_28386</name>
</gene>
<protein>
    <submittedName>
        <fullName evidence="1">Uncharacterized protein</fullName>
    </submittedName>
</protein>
<comment type="caution">
    <text evidence="1">The sequence shown here is derived from an EMBL/GenBank/DDBJ whole genome shotgun (WGS) entry which is preliminary data.</text>
</comment>